<keyword evidence="2" id="KW-1185">Reference proteome</keyword>
<dbReference type="Proteomes" id="UP001165960">
    <property type="component" value="Unassembled WGS sequence"/>
</dbReference>
<dbReference type="EMBL" id="QTSX02005792">
    <property type="protein sequence ID" value="KAJ9057467.1"/>
    <property type="molecule type" value="Genomic_DNA"/>
</dbReference>
<accession>A0ACC2S5G8</accession>
<sequence length="518" mass="56754">MKTQLYALAVFVVSGYELTILHTNDVHSHYDQANQFGTDCSQKQISDKECYGGLARLKTAIDAERMKHPKSLLLDAGDQFQGTLFFTYYRGNLTARAMNHLGYDAMTLGNHEFDLGPENVARVASQFQFPVVSSNIHAAAVPSLDRLVKPYHLFPEHGVALVGYITYTAPDISNIGGVQVEDPVVAVQRAVDQVRLLGYTRVIAVSHNGYYEDMELASQVRGLSLVVGGHSHSYLASNTSAELGLESLGMYPTKVTNGEGKATYVVQAYCWGRFLGHIDVNFGSDGYIETITGAPIELNADIELDMPTQKVVTEMRKPFKEYANQVIGETLIDLDQSTCQAQECNMGSILADMMLDYRPHAQIAFINAGGARASIPKGPITLGNVLTVLPFNNAITEFTLPGQRVWDFIYAAVLKKNPYNNKPVSSFIQVAGMHITINKSQLVSVDVKDKTNFSPLDLAKNYTVVTLNFLAKGGDNIITPPILGSPTLDATHEVFSRYIKANSPIASVPGNRIIFESE</sequence>
<proteinExistence type="predicted"/>
<gene>
    <name evidence="1" type="ORF">DSO57_1022415</name>
</gene>
<reference evidence="1" key="1">
    <citation type="submission" date="2022-04" db="EMBL/GenBank/DDBJ databases">
        <title>Genome of the entomopathogenic fungus Entomophthora muscae.</title>
        <authorList>
            <person name="Elya C."/>
            <person name="Lovett B.R."/>
            <person name="Lee E."/>
            <person name="Macias A.M."/>
            <person name="Hajek A.E."/>
            <person name="De Bivort B.L."/>
            <person name="Kasson M.T."/>
            <person name="De Fine Licht H.H."/>
            <person name="Stajich J.E."/>
        </authorList>
    </citation>
    <scope>NUCLEOTIDE SEQUENCE</scope>
    <source>
        <strain evidence="1">Berkeley</strain>
    </source>
</reference>
<name>A0ACC2S5G8_9FUNG</name>
<comment type="caution">
    <text evidence="1">The sequence shown here is derived from an EMBL/GenBank/DDBJ whole genome shotgun (WGS) entry which is preliminary data.</text>
</comment>
<organism evidence="1 2">
    <name type="scientific">Entomophthora muscae</name>
    <dbReference type="NCBI Taxonomy" id="34485"/>
    <lineage>
        <taxon>Eukaryota</taxon>
        <taxon>Fungi</taxon>
        <taxon>Fungi incertae sedis</taxon>
        <taxon>Zoopagomycota</taxon>
        <taxon>Entomophthoromycotina</taxon>
        <taxon>Entomophthoromycetes</taxon>
        <taxon>Entomophthorales</taxon>
        <taxon>Entomophthoraceae</taxon>
        <taxon>Entomophthora</taxon>
    </lineage>
</organism>
<evidence type="ECO:0000313" key="2">
    <source>
        <dbReference type="Proteomes" id="UP001165960"/>
    </source>
</evidence>
<evidence type="ECO:0000313" key="1">
    <source>
        <dbReference type="EMBL" id="KAJ9057467.1"/>
    </source>
</evidence>
<protein>
    <submittedName>
        <fullName evidence="1">Uncharacterized protein</fullName>
    </submittedName>
</protein>